<evidence type="ECO:0000256" key="2">
    <source>
        <dbReference type="ARBA" id="ARBA00004496"/>
    </source>
</evidence>
<dbReference type="PANTHER" id="PTHR14338">
    <property type="entry name" value="ACTIN FILAMENT-ASSOCIATED PROTEIN 1 FAMILY MEMBER"/>
    <property type="match status" value="1"/>
</dbReference>
<evidence type="ECO:0000256" key="3">
    <source>
        <dbReference type="ARBA" id="ARBA00022490"/>
    </source>
</evidence>
<evidence type="ECO:0000256" key="1">
    <source>
        <dbReference type="ARBA" id="ARBA00004316"/>
    </source>
</evidence>
<feature type="coiled-coil region" evidence="7">
    <location>
        <begin position="27"/>
        <end position="54"/>
    </location>
</feature>
<dbReference type="AlphaFoldDB" id="A0AAV7NE91"/>
<keyword evidence="9" id="KW-1185">Reference proteome</keyword>
<dbReference type="GO" id="GO:0042995">
    <property type="term" value="C:cell projection"/>
    <property type="evidence" value="ECO:0007669"/>
    <property type="project" value="UniProtKB-SubCell"/>
</dbReference>
<evidence type="ECO:0000256" key="7">
    <source>
        <dbReference type="SAM" id="Coils"/>
    </source>
</evidence>
<evidence type="ECO:0000256" key="4">
    <source>
        <dbReference type="ARBA" id="ARBA00022737"/>
    </source>
</evidence>
<protein>
    <submittedName>
        <fullName evidence="8">Uncharacterized protein</fullName>
    </submittedName>
</protein>
<dbReference type="EMBL" id="JANPWB010000012">
    <property type="protein sequence ID" value="KAJ1114428.1"/>
    <property type="molecule type" value="Genomic_DNA"/>
</dbReference>
<organism evidence="8 9">
    <name type="scientific">Pleurodeles waltl</name>
    <name type="common">Iberian ribbed newt</name>
    <dbReference type="NCBI Taxonomy" id="8319"/>
    <lineage>
        <taxon>Eukaryota</taxon>
        <taxon>Metazoa</taxon>
        <taxon>Chordata</taxon>
        <taxon>Craniata</taxon>
        <taxon>Vertebrata</taxon>
        <taxon>Euteleostomi</taxon>
        <taxon>Amphibia</taxon>
        <taxon>Batrachia</taxon>
        <taxon>Caudata</taxon>
        <taxon>Salamandroidea</taxon>
        <taxon>Salamandridae</taxon>
        <taxon>Pleurodelinae</taxon>
        <taxon>Pleurodeles</taxon>
    </lineage>
</organism>
<evidence type="ECO:0000256" key="5">
    <source>
        <dbReference type="ARBA" id="ARBA00023054"/>
    </source>
</evidence>
<keyword evidence="6" id="KW-0966">Cell projection</keyword>
<name>A0AAV7NE91_PLEWA</name>
<evidence type="ECO:0000313" key="8">
    <source>
        <dbReference type="EMBL" id="KAJ1114428.1"/>
    </source>
</evidence>
<evidence type="ECO:0000256" key="6">
    <source>
        <dbReference type="ARBA" id="ARBA00023273"/>
    </source>
</evidence>
<reference evidence="8" key="1">
    <citation type="journal article" date="2022" name="bioRxiv">
        <title>Sequencing and chromosome-scale assembly of the giantPleurodeles waltlgenome.</title>
        <authorList>
            <person name="Brown T."/>
            <person name="Elewa A."/>
            <person name="Iarovenko S."/>
            <person name="Subramanian E."/>
            <person name="Araus A.J."/>
            <person name="Petzold A."/>
            <person name="Susuki M."/>
            <person name="Suzuki K.-i.T."/>
            <person name="Hayashi T."/>
            <person name="Toyoda A."/>
            <person name="Oliveira C."/>
            <person name="Osipova E."/>
            <person name="Leigh N.D."/>
            <person name="Simon A."/>
            <person name="Yun M.H."/>
        </authorList>
    </citation>
    <scope>NUCLEOTIDE SEQUENCE</scope>
    <source>
        <strain evidence="8">20211129_DDA</strain>
        <tissue evidence="8">Liver</tissue>
    </source>
</reference>
<keyword evidence="4" id="KW-0677">Repeat</keyword>
<comment type="subcellular location">
    <subcellularLocation>
        <location evidence="1">Cell projection</location>
    </subcellularLocation>
    <subcellularLocation>
        <location evidence="2">Cytoplasm</location>
    </subcellularLocation>
</comment>
<evidence type="ECO:0000313" key="9">
    <source>
        <dbReference type="Proteomes" id="UP001066276"/>
    </source>
</evidence>
<accession>A0AAV7NE91</accession>
<dbReference type="InterPro" id="IPR030113">
    <property type="entry name" value="AFAP"/>
</dbReference>
<proteinExistence type="predicted"/>
<dbReference type="Proteomes" id="UP001066276">
    <property type="component" value="Chromosome 8"/>
</dbReference>
<keyword evidence="5 7" id="KW-0175">Coiled coil</keyword>
<comment type="caution">
    <text evidence="8">The sequence shown here is derived from an EMBL/GenBank/DDBJ whole genome shotgun (WGS) entry which is preliminary data.</text>
</comment>
<dbReference type="GO" id="GO:0005829">
    <property type="term" value="C:cytosol"/>
    <property type="evidence" value="ECO:0007669"/>
    <property type="project" value="TreeGrafter"/>
</dbReference>
<sequence length="180" mass="20128">MLVMFTSTPIFSSSYTKALAFGFGKKQQQLEERVAALEEQCKQREGRRVDLELQHTAVKENLKKSLAGGPSLGLAVTSKTDSVTSTGKKQQQLEERVAALEEQCKQREGRRVDLELQHTAVKENLKKSLAGGPSLGLAVTSKTDSVHLEPGGNLILTRNSWLMTEIFYWRIIIKDYVKHI</sequence>
<dbReference type="GO" id="GO:0017124">
    <property type="term" value="F:SH3 domain binding"/>
    <property type="evidence" value="ECO:0007669"/>
    <property type="project" value="TreeGrafter"/>
</dbReference>
<gene>
    <name evidence="8" type="ORF">NDU88_002665</name>
</gene>
<keyword evidence="3" id="KW-0963">Cytoplasm</keyword>
<dbReference type="PANTHER" id="PTHR14338:SF1">
    <property type="entry name" value="ACTIN FILAMENT-ASSOCIATED PROTEIN 1-LIKE 1"/>
    <property type="match status" value="1"/>
</dbReference>
<feature type="coiled-coil region" evidence="7">
    <location>
        <begin position="83"/>
        <end position="117"/>
    </location>
</feature>